<dbReference type="InterPro" id="IPR055180">
    <property type="entry name" value="HsdR_RecA-like_helicase_dom_2"/>
</dbReference>
<keyword evidence="6 12" id="KW-0255">Endonuclease</keyword>
<dbReference type="GO" id="GO:0004519">
    <property type="term" value="F:endonuclease activity"/>
    <property type="evidence" value="ECO:0007669"/>
    <property type="project" value="UniProtKB-KW"/>
</dbReference>
<protein>
    <recommendedName>
        <fullName evidence="10">Type I restriction enzyme endonuclease subunit</fullName>
        <shortName evidence="10">R protein</shortName>
        <ecNumber evidence="10">3.1.21.3</ecNumber>
    </recommendedName>
</protein>
<keyword evidence="9 10" id="KW-0238">DNA-binding</keyword>
<dbReference type="InterPro" id="IPR027417">
    <property type="entry name" value="P-loop_NTPase"/>
</dbReference>
<dbReference type="CDD" id="cd22332">
    <property type="entry name" value="HsdR_N"/>
    <property type="match status" value="1"/>
</dbReference>
<dbReference type="Pfam" id="PF11867">
    <property type="entry name" value="T1RH-like_C"/>
    <property type="match status" value="1"/>
</dbReference>
<evidence type="ECO:0000256" key="9">
    <source>
        <dbReference type="ARBA" id="ARBA00023125"/>
    </source>
</evidence>
<evidence type="ECO:0000256" key="6">
    <source>
        <dbReference type="ARBA" id="ARBA00022759"/>
    </source>
</evidence>
<dbReference type="Pfam" id="PF04313">
    <property type="entry name" value="HSDR_N"/>
    <property type="match status" value="1"/>
</dbReference>
<dbReference type="InterPro" id="IPR051268">
    <property type="entry name" value="Type-I_R_enzyme_R_subunit"/>
</dbReference>
<dbReference type="InterPro" id="IPR004473">
    <property type="entry name" value="Restrct_endonuc_typeI_HsdR"/>
</dbReference>
<dbReference type="Gene3D" id="3.40.50.300">
    <property type="entry name" value="P-loop containing nucleotide triphosphate hydrolases"/>
    <property type="match status" value="2"/>
</dbReference>
<reference evidence="13" key="1">
    <citation type="journal article" date="2019" name="Int. J. Syst. Evol. Microbiol.">
        <title>The Global Catalogue of Microorganisms (GCM) 10K type strain sequencing project: providing services to taxonomists for standard genome sequencing and annotation.</title>
        <authorList>
            <consortium name="The Broad Institute Genomics Platform"/>
            <consortium name="The Broad Institute Genome Sequencing Center for Infectious Disease"/>
            <person name="Wu L."/>
            <person name="Ma J."/>
        </authorList>
    </citation>
    <scope>NUCLEOTIDE SEQUENCE [LARGE SCALE GENOMIC DNA]</scope>
    <source>
        <strain evidence="13">JCM 17224</strain>
    </source>
</reference>
<name>A0ABP7RQL7_9BACT</name>
<sequence>MAFITEDDIERACVQVLMKELGYDEHLNLHRKEETAANQLFGRADTRGVVRLDQLAKSLRKLNHHAPEAILHDALKLLTEPRPGMNRFEANRAVTQLLQKGKDLPGAKNAKGEAVLTRVRYVDFEHPANNHFAVVQQLTIRGKATRRPDLLVFVNGLPLVFVELKNAMEDTRQAYDKNLTDYRRDIGQLFDYNLVVVLSNAYVTKVGSHTADWEQFFNWEKIADENEAVVPKDETDIERVMRALFRKETLLDLLENFVLFYANRAKIVAKNHQYLGVNNTVAALENRRELAGKLGVFWHTQGSGKSFSMALFIQKVRKRLRGGDNLKFVLVTDRDDLEDQLWKTFVRSGLLEEKQPARATSAAHLGQLVKANAPIIFTLIQKFKNPTGKGGGLFPELTAHGEDYVILVDEAHRSQYKDLGDNMRRAFLGASYLAFTGTPLLDAVETTKEWFGGYVSQYNFQESVLDGSTVPLYYHNRVPQMQLQNDALNEEFAEIMADENLSDEQQERLTRKYANVVTVITDNDRLDVVAKDIVAHFPNRGYLGKGMMVSLDKVTAVKMYDKVVAHWDQKLKQVQGLIYTASKGSAERLELEQRLKWMTATEMAVIVSEDADEEQRFAKLKLDIRFHRELMNRTWGDDHATIEDRFRDPTSPLRLVFVCAKWLTGFDAPTVSTLYLDKPLQNHTLMQTIARANRVAVALDEAGAVATEATLMPIAKTNGLIVDYYGLMAGGRLEKALAKYAKAKNTEGGEKKDYPAEDFEALLGHLDAAIGEAVKFLGKQGLNLTEVLDSKATFDKLSQLDDMADALSKTDELKKEFGVYQTAVTSFYQACKPDILTEELLKGGGPYLGRYRRTKDVLEYVRRIMGRQQDDSGNFDGARVKADKLIDVAIVAQGGGKGYSIDTSGQEINLSSIDLEKLQTRFQERPHKNLAITDMVAFLQDRTQQLLNRNVGRVDLAQKLHEIIQQYNTASSDVEAFFAALKDYLSKLQEEDKRSAAEGLSEDELEIFDLLFVGELKQVEKDRVKLAAQHLLAKLQDNATKKHVLTPDWHKNPQLQMKVRDMIGGVLDAELPEEGYTKLVFLEKRDAVYEHLLNQATLGARYWA</sequence>
<dbReference type="InterPro" id="IPR007409">
    <property type="entry name" value="Restrct_endonuc_type1_HsdR_N"/>
</dbReference>
<dbReference type="Pfam" id="PF18766">
    <property type="entry name" value="SWI2_SNF2"/>
    <property type="match status" value="1"/>
</dbReference>
<dbReference type="InterPro" id="IPR014001">
    <property type="entry name" value="Helicase_ATP-bd"/>
</dbReference>
<comment type="similarity">
    <text evidence="2 10">Belongs to the HsdR family.</text>
</comment>
<comment type="function">
    <text evidence="10">Subunit R is required for both nuclease and ATPase activities, but not for modification.</text>
</comment>
<accession>A0ABP7RQL7</accession>
<dbReference type="SUPFAM" id="SSF52540">
    <property type="entry name" value="P-loop containing nucleoside triphosphate hydrolases"/>
    <property type="match status" value="1"/>
</dbReference>
<organism evidence="12 13">
    <name type="scientific">Hymenobacter fastidiosus</name>
    <dbReference type="NCBI Taxonomy" id="486264"/>
    <lineage>
        <taxon>Bacteria</taxon>
        <taxon>Pseudomonadati</taxon>
        <taxon>Bacteroidota</taxon>
        <taxon>Cytophagia</taxon>
        <taxon>Cytophagales</taxon>
        <taxon>Hymenobacteraceae</taxon>
        <taxon>Hymenobacter</taxon>
    </lineage>
</organism>
<dbReference type="SMART" id="SM00487">
    <property type="entry name" value="DEXDc"/>
    <property type="match status" value="1"/>
</dbReference>
<dbReference type="EMBL" id="BAABDJ010000007">
    <property type="protein sequence ID" value="GAA4000883.1"/>
    <property type="molecule type" value="Genomic_DNA"/>
</dbReference>
<proteinExistence type="inferred from homology"/>
<comment type="caution">
    <text evidence="12">The sequence shown here is derived from an EMBL/GenBank/DDBJ whole genome shotgun (WGS) entry which is preliminary data.</text>
</comment>
<evidence type="ECO:0000256" key="2">
    <source>
        <dbReference type="ARBA" id="ARBA00008598"/>
    </source>
</evidence>
<keyword evidence="8 10" id="KW-0067">ATP-binding</keyword>
<evidence type="ECO:0000259" key="11">
    <source>
        <dbReference type="SMART" id="SM00487"/>
    </source>
</evidence>
<evidence type="ECO:0000256" key="10">
    <source>
        <dbReference type="RuleBase" id="RU364115"/>
    </source>
</evidence>
<comment type="catalytic activity">
    <reaction evidence="1 10">
        <text>Endonucleolytic cleavage of DNA to give random double-stranded fragments with terminal 5'-phosphates, ATP is simultaneously hydrolyzed.</text>
        <dbReference type="EC" id="3.1.21.3"/>
    </reaction>
</comment>
<evidence type="ECO:0000256" key="7">
    <source>
        <dbReference type="ARBA" id="ARBA00022801"/>
    </source>
</evidence>
<feature type="domain" description="Helicase ATP-binding" evidence="11">
    <location>
        <begin position="265"/>
        <end position="471"/>
    </location>
</feature>
<evidence type="ECO:0000313" key="12">
    <source>
        <dbReference type="EMBL" id="GAA4000883.1"/>
    </source>
</evidence>
<dbReference type="RefSeq" id="WP_345071417.1">
    <property type="nucleotide sequence ID" value="NZ_BAABDJ010000007.1"/>
</dbReference>
<keyword evidence="4 10" id="KW-0547">Nucleotide-binding</keyword>
<gene>
    <name evidence="12" type="ORF">GCM10022408_10060</name>
</gene>
<keyword evidence="13" id="KW-1185">Reference proteome</keyword>
<dbReference type="NCBIfam" id="TIGR00348">
    <property type="entry name" value="hsdR"/>
    <property type="match status" value="1"/>
</dbReference>
<dbReference type="InterPro" id="IPR040980">
    <property type="entry name" value="SWI2_SNF2"/>
</dbReference>
<keyword evidence="7 10" id="KW-0378">Hydrolase</keyword>
<dbReference type="EC" id="3.1.21.3" evidence="10"/>
<keyword evidence="5 10" id="KW-0680">Restriction system</keyword>
<dbReference type="PANTHER" id="PTHR30195">
    <property type="entry name" value="TYPE I SITE-SPECIFIC DEOXYRIBONUCLEASE PROTEIN SUBUNIT M AND R"/>
    <property type="match status" value="1"/>
</dbReference>
<comment type="subunit">
    <text evidence="10">The type I restriction/modification system is composed of three polypeptides R, M and S.</text>
</comment>
<evidence type="ECO:0000256" key="5">
    <source>
        <dbReference type="ARBA" id="ARBA00022747"/>
    </source>
</evidence>
<evidence type="ECO:0000256" key="1">
    <source>
        <dbReference type="ARBA" id="ARBA00000851"/>
    </source>
</evidence>
<evidence type="ECO:0000313" key="13">
    <source>
        <dbReference type="Proteomes" id="UP001500567"/>
    </source>
</evidence>
<evidence type="ECO:0000256" key="8">
    <source>
        <dbReference type="ARBA" id="ARBA00022840"/>
    </source>
</evidence>
<dbReference type="InterPro" id="IPR021810">
    <property type="entry name" value="T1RH-like_C"/>
</dbReference>
<dbReference type="Proteomes" id="UP001500567">
    <property type="component" value="Unassembled WGS sequence"/>
</dbReference>
<dbReference type="Gene3D" id="3.90.1570.50">
    <property type="match status" value="1"/>
</dbReference>
<dbReference type="PANTHER" id="PTHR30195:SF15">
    <property type="entry name" value="TYPE I RESTRICTION ENZYME HINDI ENDONUCLEASE SUBUNIT"/>
    <property type="match status" value="1"/>
</dbReference>
<evidence type="ECO:0000256" key="3">
    <source>
        <dbReference type="ARBA" id="ARBA00022722"/>
    </source>
</evidence>
<dbReference type="Pfam" id="PF22679">
    <property type="entry name" value="T1R_D3-like"/>
    <property type="match status" value="1"/>
</dbReference>
<evidence type="ECO:0000256" key="4">
    <source>
        <dbReference type="ARBA" id="ARBA00022741"/>
    </source>
</evidence>
<keyword evidence="3" id="KW-0540">Nuclease</keyword>